<keyword evidence="5" id="KW-1185">Reference proteome</keyword>
<dbReference type="HOGENOM" id="CLU_157866_0_0_9"/>
<dbReference type="EMBL" id="CP001348">
    <property type="protein sequence ID" value="ACL75237.1"/>
    <property type="molecule type" value="Genomic_DNA"/>
</dbReference>
<gene>
    <name evidence="4" type="ordered locus">Ccel_0865</name>
</gene>
<reference evidence="4 5" key="1">
    <citation type="submission" date="2009-01" db="EMBL/GenBank/DDBJ databases">
        <title>Complete sequence of Clostridium cellulolyticum H10.</title>
        <authorList>
            <consortium name="US DOE Joint Genome Institute"/>
            <person name="Lucas S."/>
            <person name="Copeland A."/>
            <person name="Lapidus A."/>
            <person name="Glavina del Rio T."/>
            <person name="Dalin E."/>
            <person name="Tice H."/>
            <person name="Bruce D."/>
            <person name="Goodwin L."/>
            <person name="Pitluck S."/>
            <person name="Chertkov O."/>
            <person name="Saunders E."/>
            <person name="Brettin T."/>
            <person name="Detter J.C."/>
            <person name="Han C."/>
            <person name="Larimer F."/>
            <person name="Land M."/>
            <person name="Hauser L."/>
            <person name="Kyrpides N."/>
            <person name="Ivanova N."/>
            <person name="Zhou J."/>
            <person name="Richardson P."/>
        </authorList>
    </citation>
    <scope>NUCLEOTIDE SEQUENCE [LARGE SCALE GENOMIC DNA]</scope>
    <source>
        <strain evidence="5">ATCC 35319 / DSM 5812 / JCM 6584 / H10</strain>
    </source>
</reference>
<feature type="domain" description="Carrier" evidence="3">
    <location>
        <begin position="5"/>
        <end position="87"/>
    </location>
</feature>
<organism evidence="4 5">
    <name type="scientific">Ruminiclostridium cellulolyticum (strain ATCC 35319 / DSM 5812 / JCM 6584 / H10)</name>
    <name type="common">Clostridium cellulolyticum</name>
    <dbReference type="NCBI Taxonomy" id="394503"/>
    <lineage>
        <taxon>Bacteria</taxon>
        <taxon>Bacillati</taxon>
        <taxon>Bacillota</taxon>
        <taxon>Clostridia</taxon>
        <taxon>Eubacteriales</taxon>
        <taxon>Oscillospiraceae</taxon>
        <taxon>Ruminiclostridium</taxon>
    </lineage>
</organism>
<dbReference type="Gene3D" id="1.10.1200.10">
    <property type="entry name" value="ACP-like"/>
    <property type="match status" value="1"/>
</dbReference>
<proteinExistence type="predicted"/>
<keyword evidence="1" id="KW-0596">Phosphopantetheine</keyword>
<name>B8I8K4_RUMCH</name>
<protein>
    <submittedName>
        <fullName evidence="4">Acyl carrier protein</fullName>
    </submittedName>
</protein>
<dbReference type="KEGG" id="cce:Ccel_0865"/>
<dbReference type="STRING" id="394503.Ccel_0865"/>
<dbReference type="RefSeq" id="WP_015924397.1">
    <property type="nucleotide sequence ID" value="NC_011898.1"/>
</dbReference>
<evidence type="ECO:0000256" key="2">
    <source>
        <dbReference type="ARBA" id="ARBA00022553"/>
    </source>
</evidence>
<dbReference type="Pfam" id="PF00550">
    <property type="entry name" value="PP-binding"/>
    <property type="match status" value="1"/>
</dbReference>
<dbReference type="SUPFAM" id="SSF47336">
    <property type="entry name" value="ACP-like"/>
    <property type="match status" value="1"/>
</dbReference>
<evidence type="ECO:0000256" key="1">
    <source>
        <dbReference type="ARBA" id="ARBA00022450"/>
    </source>
</evidence>
<dbReference type="InterPro" id="IPR009081">
    <property type="entry name" value="PP-bd_ACP"/>
</dbReference>
<keyword evidence="2" id="KW-0597">Phosphoprotein</keyword>
<evidence type="ECO:0000313" key="4">
    <source>
        <dbReference type="EMBL" id="ACL75237.1"/>
    </source>
</evidence>
<dbReference type="Proteomes" id="UP000001349">
    <property type="component" value="Chromosome"/>
</dbReference>
<dbReference type="InterPro" id="IPR036736">
    <property type="entry name" value="ACP-like_sf"/>
</dbReference>
<dbReference type="PROSITE" id="PS00012">
    <property type="entry name" value="PHOSPHOPANTETHEINE"/>
    <property type="match status" value="1"/>
</dbReference>
<dbReference type="PROSITE" id="PS50075">
    <property type="entry name" value="CARRIER"/>
    <property type="match status" value="1"/>
</dbReference>
<evidence type="ECO:0000259" key="3">
    <source>
        <dbReference type="PROSITE" id="PS50075"/>
    </source>
</evidence>
<sequence>MCESNILFQKVRSIVIEALSIDQADDVSLDSLLIQDLGAESIDFIDISFRLEKEFGIAKVNANNIFPFAYLQKDLFNDTNQLIHTAVEEIKVNYPHIDDEVFENVSKKCDKFMLFSLQVILKYVEYNAK</sequence>
<dbReference type="eggNOG" id="COG0236">
    <property type="taxonomic scope" value="Bacteria"/>
</dbReference>
<evidence type="ECO:0000313" key="5">
    <source>
        <dbReference type="Proteomes" id="UP000001349"/>
    </source>
</evidence>
<accession>B8I8K4</accession>
<dbReference type="InterPro" id="IPR006162">
    <property type="entry name" value="Ppantetheine_attach_site"/>
</dbReference>
<dbReference type="AlphaFoldDB" id="B8I8K4"/>